<evidence type="ECO:0000256" key="4">
    <source>
        <dbReference type="ARBA" id="ARBA00023139"/>
    </source>
</evidence>
<protein>
    <submittedName>
        <fullName evidence="8">Extracellular solute-binding protein</fullName>
    </submittedName>
</protein>
<keyword evidence="9" id="KW-1185">Reference proteome</keyword>
<evidence type="ECO:0000313" key="9">
    <source>
        <dbReference type="Proteomes" id="UP001596044"/>
    </source>
</evidence>
<keyword evidence="3" id="KW-0472">Membrane</keyword>
<feature type="region of interest" description="Disordered" evidence="6">
    <location>
        <begin position="28"/>
        <end position="48"/>
    </location>
</feature>
<feature type="chain" id="PRO_5046713879" evidence="7">
    <location>
        <begin position="25"/>
        <end position="519"/>
    </location>
</feature>
<dbReference type="PANTHER" id="PTHR43649:SF33">
    <property type="entry name" value="POLYGALACTURONAN_RHAMNOGALACTURONAN-BINDING PROTEIN YTCQ"/>
    <property type="match status" value="1"/>
</dbReference>
<dbReference type="InterPro" id="IPR050490">
    <property type="entry name" value="Bact_solute-bd_prot1"/>
</dbReference>
<evidence type="ECO:0000256" key="2">
    <source>
        <dbReference type="ARBA" id="ARBA00022729"/>
    </source>
</evidence>
<reference evidence="9" key="1">
    <citation type="journal article" date="2019" name="Int. J. Syst. Evol. Microbiol.">
        <title>The Global Catalogue of Microorganisms (GCM) 10K type strain sequencing project: providing services to taxonomists for standard genome sequencing and annotation.</title>
        <authorList>
            <consortium name="The Broad Institute Genomics Platform"/>
            <consortium name="The Broad Institute Genome Sequencing Center for Infectious Disease"/>
            <person name="Wu L."/>
            <person name="Ma J."/>
        </authorList>
    </citation>
    <scope>NUCLEOTIDE SEQUENCE [LARGE SCALE GENOMIC DNA]</scope>
    <source>
        <strain evidence="9">KACC 11904</strain>
    </source>
</reference>
<organism evidence="8 9">
    <name type="scientific">Paenibacillus aestuarii</name>
    <dbReference type="NCBI Taxonomy" id="516965"/>
    <lineage>
        <taxon>Bacteria</taxon>
        <taxon>Bacillati</taxon>
        <taxon>Bacillota</taxon>
        <taxon>Bacilli</taxon>
        <taxon>Bacillales</taxon>
        <taxon>Paenibacillaceae</taxon>
        <taxon>Paenibacillus</taxon>
    </lineage>
</organism>
<dbReference type="Pfam" id="PF01547">
    <property type="entry name" value="SBP_bac_1"/>
    <property type="match status" value="1"/>
</dbReference>
<proteinExistence type="predicted"/>
<evidence type="ECO:0000256" key="5">
    <source>
        <dbReference type="ARBA" id="ARBA00023288"/>
    </source>
</evidence>
<keyword evidence="5" id="KW-0449">Lipoprotein</keyword>
<evidence type="ECO:0000256" key="7">
    <source>
        <dbReference type="SAM" id="SignalP"/>
    </source>
</evidence>
<keyword evidence="4" id="KW-0564">Palmitate</keyword>
<sequence length="519" mass="59624">MKKTMTVLSVGIMSLALIVGCTKAPDNASGSKDDSAAGNSAATSDQAAAPMKEKTFKFLNNSHPSWPYNKDWLVWKLLKEKTGVNLDVEVPSGELSDAFNLAIASGNPPELLTSPDKQTADKYGQEGALVNYLDYVKKDMPNYDKWMKEHPTETQNVMSADGKMYIVPNSGIGETNRMHWMFRKDIFKKNNLQEPKNWDELYDVLKKLKAQYPDSYPFAFRDGLLYLRNLAPAFGTQYDFYYDFDKKDWHYGPIEDNYKTMIAYMAKFLKEGLIPPDFLSIDTKQWQDLMSTNKTFMTVDYIGRIDFYNKPLRKDNPDFDLEFMPPPAGGPNGKQLNEFTQYEEMNFVVSSKSKQIDDIMKFIDFFFSEEGKTLVSWGKEGVTYKVENGKKSFIENYTDVSDMRKKTGLSTDGAYIWFDYDAHISLASPEAKYAYHEAPKYDDKEQPRPAFTEDEMEVIKTTGQEIAKYRDENIAKFILGNRSLDEWNQYVDGLKKLGLDKVLAIYKAAYERMQQFSSK</sequence>
<dbReference type="PANTHER" id="PTHR43649">
    <property type="entry name" value="ARABINOSE-BINDING PROTEIN-RELATED"/>
    <property type="match status" value="1"/>
</dbReference>
<dbReference type="InterPro" id="IPR006059">
    <property type="entry name" value="SBP"/>
</dbReference>
<feature type="signal peptide" evidence="7">
    <location>
        <begin position="1"/>
        <end position="24"/>
    </location>
</feature>
<dbReference type="RefSeq" id="WP_270878215.1">
    <property type="nucleotide sequence ID" value="NZ_JAQFVF010000018.1"/>
</dbReference>
<dbReference type="SUPFAM" id="SSF53850">
    <property type="entry name" value="Periplasmic binding protein-like II"/>
    <property type="match status" value="1"/>
</dbReference>
<name>A0ABW0K788_9BACL</name>
<evidence type="ECO:0000256" key="6">
    <source>
        <dbReference type="SAM" id="MobiDB-lite"/>
    </source>
</evidence>
<evidence type="ECO:0000256" key="1">
    <source>
        <dbReference type="ARBA" id="ARBA00022475"/>
    </source>
</evidence>
<feature type="compositionally biased region" description="Polar residues" evidence="6">
    <location>
        <begin position="37"/>
        <end position="46"/>
    </location>
</feature>
<keyword evidence="2 7" id="KW-0732">Signal</keyword>
<dbReference type="PROSITE" id="PS51257">
    <property type="entry name" value="PROKAR_LIPOPROTEIN"/>
    <property type="match status" value="1"/>
</dbReference>
<keyword evidence="1" id="KW-1003">Cell membrane</keyword>
<accession>A0ABW0K788</accession>
<evidence type="ECO:0000256" key="3">
    <source>
        <dbReference type="ARBA" id="ARBA00023136"/>
    </source>
</evidence>
<dbReference type="EMBL" id="JBHSMJ010000009">
    <property type="protein sequence ID" value="MFC5448547.1"/>
    <property type="molecule type" value="Genomic_DNA"/>
</dbReference>
<gene>
    <name evidence="8" type="ORF">ACFPOG_09755</name>
</gene>
<dbReference type="Proteomes" id="UP001596044">
    <property type="component" value="Unassembled WGS sequence"/>
</dbReference>
<dbReference type="Gene3D" id="3.40.190.10">
    <property type="entry name" value="Periplasmic binding protein-like II"/>
    <property type="match status" value="2"/>
</dbReference>
<evidence type="ECO:0000313" key="8">
    <source>
        <dbReference type="EMBL" id="MFC5448547.1"/>
    </source>
</evidence>
<comment type="caution">
    <text evidence="8">The sequence shown here is derived from an EMBL/GenBank/DDBJ whole genome shotgun (WGS) entry which is preliminary data.</text>
</comment>